<organism evidence="2 3">
    <name type="scientific">Pleurodeles waltl</name>
    <name type="common">Iberian ribbed newt</name>
    <dbReference type="NCBI Taxonomy" id="8319"/>
    <lineage>
        <taxon>Eukaryota</taxon>
        <taxon>Metazoa</taxon>
        <taxon>Chordata</taxon>
        <taxon>Craniata</taxon>
        <taxon>Vertebrata</taxon>
        <taxon>Euteleostomi</taxon>
        <taxon>Amphibia</taxon>
        <taxon>Batrachia</taxon>
        <taxon>Caudata</taxon>
        <taxon>Salamandroidea</taxon>
        <taxon>Salamandridae</taxon>
        <taxon>Pleurodelinae</taxon>
        <taxon>Pleurodeles</taxon>
    </lineage>
</organism>
<evidence type="ECO:0000313" key="3">
    <source>
        <dbReference type="Proteomes" id="UP001066276"/>
    </source>
</evidence>
<proteinExistence type="predicted"/>
<evidence type="ECO:0000256" key="1">
    <source>
        <dbReference type="SAM" id="MobiDB-lite"/>
    </source>
</evidence>
<gene>
    <name evidence="2" type="ORF">NDU88_005204</name>
</gene>
<accession>A0AAV7MYK4</accession>
<comment type="caution">
    <text evidence="2">The sequence shown here is derived from an EMBL/GenBank/DDBJ whole genome shotgun (WGS) entry which is preliminary data.</text>
</comment>
<keyword evidence="3" id="KW-1185">Reference proteome</keyword>
<dbReference type="Proteomes" id="UP001066276">
    <property type="component" value="Chromosome 9"/>
</dbReference>
<evidence type="ECO:0000313" key="2">
    <source>
        <dbReference type="EMBL" id="KAJ1107815.1"/>
    </source>
</evidence>
<feature type="region of interest" description="Disordered" evidence="1">
    <location>
        <begin position="35"/>
        <end position="60"/>
    </location>
</feature>
<sequence>MAKLIVLIGEAPKRGREQLRSAIFSKVKRLQYRKSSSTPSILGRACGERQGQAERQPRRGTRAWQVGTLFNSRGDWFPVCSGSFYHSAGSAVPFHK</sequence>
<dbReference type="EMBL" id="JANPWB010000013">
    <property type="protein sequence ID" value="KAJ1107815.1"/>
    <property type="molecule type" value="Genomic_DNA"/>
</dbReference>
<protein>
    <submittedName>
        <fullName evidence="2">Uncharacterized protein</fullName>
    </submittedName>
</protein>
<dbReference type="AlphaFoldDB" id="A0AAV7MYK4"/>
<name>A0AAV7MYK4_PLEWA</name>
<reference evidence="2" key="1">
    <citation type="journal article" date="2022" name="bioRxiv">
        <title>Sequencing and chromosome-scale assembly of the giantPleurodeles waltlgenome.</title>
        <authorList>
            <person name="Brown T."/>
            <person name="Elewa A."/>
            <person name="Iarovenko S."/>
            <person name="Subramanian E."/>
            <person name="Araus A.J."/>
            <person name="Petzold A."/>
            <person name="Susuki M."/>
            <person name="Suzuki K.-i.T."/>
            <person name="Hayashi T."/>
            <person name="Toyoda A."/>
            <person name="Oliveira C."/>
            <person name="Osipova E."/>
            <person name="Leigh N.D."/>
            <person name="Simon A."/>
            <person name="Yun M.H."/>
        </authorList>
    </citation>
    <scope>NUCLEOTIDE SEQUENCE</scope>
    <source>
        <strain evidence="2">20211129_DDA</strain>
        <tissue evidence="2">Liver</tissue>
    </source>
</reference>